<evidence type="ECO:0000313" key="1">
    <source>
        <dbReference type="EMBL" id="RMX52968.1"/>
    </source>
</evidence>
<organism evidence="1 2">
    <name type="scientific">Pocillopora damicornis</name>
    <name type="common">Cauliflower coral</name>
    <name type="synonym">Millepora damicornis</name>
    <dbReference type="NCBI Taxonomy" id="46731"/>
    <lineage>
        <taxon>Eukaryota</taxon>
        <taxon>Metazoa</taxon>
        <taxon>Cnidaria</taxon>
        <taxon>Anthozoa</taxon>
        <taxon>Hexacorallia</taxon>
        <taxon>Scleractinia</taxon>
        <taxon>Astrocoeniina</taxon>
        <taxon>Pocilloporidae</taxon>
        <taxon>Pocillopora</taxon>
    </lineage>
</organism>
<name>A0A3M6UHX0_POCDA</name>
<dbReference type="EMBL" id="RCHS01001551">
    <property type="protein sequence ID" value="RMX52968.1"/>
    <property type="molecule type" value="Genomic_DNA"/>
</dbReference>
<dbReference type="AlphaFoldDB" id="A0A3M6UHX0"/>
<keyword evidence="2" id="KW-1185">Reference proteome</keyword>
<reference evidence="1 2" key="1">
    <citation type="journal article" date="2018" name="Sci. Rep.">
        <title>Comparative analysis of the Pocillopora damicornis genome highlights role of immune system in coral evolution.</title>
        <authorList>
            <person name="Cunning R."/>
            <person name="Bay R.A."/>
            <person name="Gillette P."/>
            <person name="Baker A.C."/>
            <person name="Traylor-Knowles N."/>
        </authorList>
    </citation>
    <scope>NUCLEOTIDE SEQUENCE [LARGE SCALE GENOMIC DNA]</scope>
    <source>
        <strain evidence="1">RSMAS</strain>
        <tissue evidence="1">Whole animal</tissue>
    </source>
</reference>
<protein>
    <submittedName>
        <fullName evidence="1">Uncharacterized protein</fullName>
    </submittedName>
</protein>
<accession>A0A3M6UHX0</accession>
<dbReference type="Proteomes" id="UP000275408">
    <property type="component" value="Unassembled WGS sequence"/>
</dbReference>
<comment type="caution">
    <text evidence="1">The sequence shown here is derived from an EMBL/GenBank/DDBJ whole genome shotgun (WGS) entry which is preliminary data.</text>
</comment>
<sequence>MTVAKTNAVLEAGKPEAIERQLASLRAITAEIDRMRLHVEAKILAAKEEITEIQTWDDHLDAKFEEADNEVVKVRK</sequence>
<gene>
    <name evidence="1" type="ORF">pdam_00024060</name>
</gene>
<evidence type="ECO:0000313" key="2">
    <source>
        <dbReference type="Proteomes" id="UP000275408"/>
    </source>
</evidence>
<proteinExistence type="predicted"/>